<dbReference type="Proteomes" id="UP000095597">
    <property type="component" value="Unassembled WGS sequence"/>
</dbReference>
<sequence length="708" mass="83767">MKKKAIEKIPYLGLKKISRKKAVKYIGVTKVKNVSHEKHLFVEVYRNEKASKEIPLVRIVLTKKDFGTYIPDRKEWTRRQVENGDDCGRLIWAARSSPYMEREKENILQSSEDLERIKKFCKVAVYNDARWWEYISGHENGIVITARRKREHREYVRRKEALADRIAHTEELPEKKILARVDDIYFRNEHYLYYKKRGSWAQIACSKCGGVTDARWKIGISYESQFQRHIEEPREGHYGMCPMCGARGRYKCQGKIKGAHSKTIHVFLGQKYKEQGMVFRYVEIEKEWRLGFISGGKDTVMYNACEKLSGIETARIYFEPGKKTQKDYQKYNPYTGKDFWDDCDLQGTQHITIDRAPIMMETYEEMKGTMFQYSGLREYVKDKKGNINPVNYLECYKRTPQIEILSKMGLVDIVEQLVSYEYGIIADEDANRLDKFLGIRKERIKQLIRRKGNLKLLEVMQTEKRQGQHWTDEQVEHLTETGLEYTQIETATRYMTLQKLLNRIEKYAGCEYGTECSRASARIRHMATIYTDYLSMRVNLGYDLNNTVYQQPRDLETAHNKMVMETNKEEMDKRLNEVAERYPEIRHIYRKLRNKYFYEDDNYIIRPARSAEEIVMEGRILHHCVGGDNYLKKHNTGKTYILMLRFKAEPDVPYITVEIDTKNPRILQWYGDKDRKPDEKNMQSWLDTWLTKMKTGTLTEAVRTANIA</sequence>
<protein>
    <recommendedName>
        <fullName evidence="3">PcfJ-like protein</fullName>
    </recommendedName>
</protein>
<accession>A0A173RBJ4</accession>
<dbReference type="RefSeq" id="WP_055213390.1">
    <property type="nucleotide sequence ID" value="NZ_CYXO01000002.1"/>
</dbReference>
<reference evidence="1 2" key="1">
    <citation type="submission" date="2015-09" db="EMBL/GenBank/DDBJ databases">
        <authorList>
            <consortium name="Pathogen Informatics"/>
        </authorList>
    </citation>
    <scope>NUCLEOTIDE SEQUENCE [LARGE SCALE GENOMIC DNA]</scope>
    <source>
        <strain evidence="1 2">2789STDY5834961</strain>
    </source>
</reference>
<proteinExistence type="predicted"/>
<gene>
    <name evidence="1" type="ORF">ERS852573_00362</name>
</gene>
<evidence type="ECO:0000313" key="2">
    <source>
        <dbReference type="Proteomes" id="UP000095597"/>
    </source>
</evidence>
<dbReference type="OrthoDB" id="1802755at2"/>
<dbReference type="InterPro" id="IPR025586">
    <property type="entry name" value="PcfJ"/>
</dbReference>
<evidence type="ECO:0008006" key="3">
    <source>
        <dbReference type="Google" id="ProtNLM"/>
    </source>
</evidence>
<organism evidence="1 2">
    <name type="scientific">Dorea longicatena</name>
    <dbReference type="NCBI Taxonomy" id="88431"/>
    <lineage>
        <taxon>Bacteria</taxon>
        <taxon>Bacillati</taxon>
        <taxon>Bacillota</taxon>
        <taxon>Clostridia</taxon>
        <taxon>Lachnospirales</taxon>
        <taxon>Lachnospiraceae</taxon>
        <taxon>Dorea</taxon>
    </lineage>
</organism>
<name>A0A173RBJ4_9FIRM</name>
<evidence type="ECO:0000313" key="1">
    <source>
        <dbReference type="EMBL" id="CUM75310.1"/>
    </source>
</evidence>
<dbReference type="Pfam" id="PF14284">
    <property type="entry name" value="PcfJ"/>
    <property type="match status" value="1"/>
</dbReference>
<dbReference type="EMBL" id="CYXO01000002">
    <property type="protein sequence ID" value="CUM75310.1"/>
    <property type="molecule type" value="Genomic_DNA"/>
</dbReference>
<dbReference type="AlphaFoldDB" id="A0A173RBJ4"/>